<dbReference type="Pfam" id="PF01844">
    <property type="entry name" value="HNH"/>
    <property type="match status" value="1"/>
</dbReference>
<name>A0ABS5NIP7_TSUPA</name>
<dbReference type="CDD" id="cd00085">
    <property type="entry name" value="HNHc"/>
    <property type="match status" value="1"/>
</dbReference>
<evidence type="ECO:0000256" key="1">
    <source>
        <dbReference type="SAM" id="MobiDB-lite"/>
    </source>
</evidence>
<dbReference type="EMBL" id="JAGXOE010000118">
    <property type="protein sequence ID" value="MBS4104174.1"/>
    <property type="molecule type" value="Genomic_DNA"/>
</dbReference>
<keyword evidence="4" id="KW-1185">Reference proteome</keyword>
<feature type="compositionally biased region" description="Basic and acidic residues" evidence="1">
    <location>
        <begin position="36"/>
        <end position="48"/>
    </location>
</feature>
<dbReference type="Gene3D" id="1.10.30.50">
    <property type="match status" value="1"/>
</dbReference>
<gene>
    <name evidence="3" type="ORF">KFZ73_23415</name>
</gene>
<comment type="caution">
    <text evidence="3">The sequence shown here is derived from an EMBL/GenBank/DDBJ whole genome shotgun (WGS) entry which is preliminary data.</text>
</comment>
<dbReference type="Proteomes" id="UP000676853">
    <property type="component" value="Unassembled WGS sequence"/>
</dbReference>
<reference evidence="3 4" key="1">
    <citation type="submission" date="2021-04" db="EMBL/GenBank/DDBJ databases">
        <title>Whole genome sequence analysis of a thiophenic sulfur metabolizing bacteria.</title>
        <authorList>
            <person name="Akhtar N."/>
            <person name="Akram J."/>
            <person name="Aslam A."/>
        </authorList>
    </citation>
    <scope>NUCLEOTIDE SEQUENCE [LARGE SCALE GENOMIC DNA]</scope>
    <source>
        <strain evidence="3 4">3OW</strain>
    </source>
</reference>
<feature type="domain" description="HNH" evidence="2">
    <location>
        <begin position="1"/>
        <end position="31"/>
    </location>
</feature>
<dbReference type="InterPro" id="IPR002711">
    <property type="entry name" value="HNH"/>
</dbReference>
<keyword evidence="3" id="KW-0540">Nuclease</keyword>
<evidence type="ECO:0000259" key="2">
    <source>
        <dbReference type="Pfam" id="PF01844"/>
    </source>
</evidence>
<protein>
    <submittedName>
        <fullName evidence="3">HNH endonuclease</fullName>
    </submittedName>
</protein>
<evidence type="ECO:0000313" key="3">
    <source>
        <dbReference type="EMBL" id="MBS4104174.1"/>
    </source>
</evidence>
<feature type="region of interest" description="Disordered" evidence="1">
    <location>
        <begin position="28"/>
        <end position="54"/>
    </location>
</feature>
<dbReference type="GO" id="GO:0004519">
    <property type="term" value="F:endonuclease activity"/>
    <property type="evidence" value="ECO:0007669"/>
    <property type="project" value="UniProtKB-KW"/>
</dbReference>
<proteinExistence type="predicted"/>
<sequence length="54" mass="5957">MDHIVPLMDGGTDDLSNLQSVCAPCHARKTQGEQVRAMRERKASEGRKHPGLID</sequence>
<dbReference type="RefSeq" id="WP_212555271.1">
    <property type="nucleotide sequence ID" value="NZ_JAGXOE010000118.1"/>
</dbReference>
<dbReference type="InterPro" id="IPR003615">
    <property type="entry name" value="HNH_nuc"/>
</dbReference>
<keyword evidence="3" id="KW-0378">Hydrolase</keyword>
<evidence type="ECO:0000313" key="4">
    <source>
        <dbReference type="Proteomes" id="UP000676853"/>
    </source>
</evidence>
<keyword evidence="3" id="KW-0255">Endonuclease</keyword>
<organism evidence="3 4">
    <name type="scientific">Tsukamurella paurometabola</name>
    <name type="common">Corynebacterium paurometabolum</name>
    <dbReference type="NCBI Taxonomy" id="2061"/>
    <lineage>
        <taxon>Bacteria</taxon>
        <taxon>Bacillati</taxon>
        <taxon>Actinomycetota</taxon>
        <taxon>Actinomycetes</taxon>
        <taxon>Mycobacteriales</taxon>
        <taxon>Tsukamurellaceae</taxon>
        <taxon>Tsukamurella</taxon>
    </lineage>
</organism>
<accession>A0ABS5NIP7</accession>